<keyword evidence="1" id="KW-0479">Metal-binding</keyword>
<gene>
    <name evidence="5" type="ORF">EDC37_10213</name>
</gene>
<dbReference type="InterPro" id="IPR002328">
    <property type="entry name" value="ADH_Zn_CS"/>
</dbReference>
<evidence type="ECO:0000313" key="5">
    <source>
        <dbReference type="EMBL" id="TCS81318.1"/>
    </source>
</evidence>
<evidence type="ECO:0000256" key="1">
    <source>
        <dbReference type="ARBA" id="ARBA00022723"/>
    </source>
</evidence>
<dbReference type="Proteomes" id="UP000295188">
    <property type="component" value="Unassembled WGS sequence"/>
</dbReference>
<proteinExistence type="predicted"/>
<dbReference type="PANTHER" id="PTHR43401:SF2">
    <property type="entry name" value="L-THREONINE 3-DEHYDROGENASE"/>
    <property type="match status" value="1"/>
</dbReference>
<dbReference type="PANTHER" id="PTHR43401">
    <property type="entry name" value="L-THREONINE 3-DEHYDROGENASE"/>
    <property type="match status" value="1"/>
</dbReference>
<dbReference type="EMBL" id="SMAA01000002">
    <property type="protein sequence ID" value="TCS81318.1"/>
    <property type="molecule type" value="Genomic_DNA"/>
</dbReference>
<keyword evidence="3" id="KW-0560">Oxidoreductase</keyword>
<keyword evidence="2" id="KW-0862">Zinc</keyword>
<organism evidence="5 6">
    <name type="scientific">Pectinatus cerevisiiphilus</name>
    <dbReference type="NCBI Taxonomy" id="86956"/>
    <lineage>
        <taxon>Bacteria</taxon>
        <taxon>Bacillati</taxon>
        <taxon>Bacillota</taxon>
        <taxon>Negativicutes</taxon>
        <taxon>Selenomonadales</taxon>
        <taxon>Selenomonadaceae</taxon>
        <taxon>Pectinatus</taxon>
    </lineage>
</organism>
<accession>A0A4R3KDS6</accession>
<evidence type="ECO:0000256" key="3">
    <source>
        <dbReference type="ARBA" id="ARBA00023002"/>
    </source>
</evidence>
<evidence type="ECO:0000313" key="6">
    <source>
        <dbReference type="Proteomes" id="UP000295188"/>
    </source>
</evidence>
<dbReference type="AlphaFoldDB" id="A0A4R3KDS6"/>
<keyword evidence="6" id="KW-1185">Reference proteome</keyword>
<dbReference type="InterPro" id="IPR013154">
    <property type="entry name" value="ADH-like_N"/>
</dbReference>
<reference evidence="5 6" key="1">
    <citation type="submission" date="2019-03" db="EMBL/GenBank/DDBJ databases">
        <title>Genomic Encyclopedia of Type Strains, Phase IV (KMG-IV): sequencing the most valuable type-strain genomes for metagenomic binning, comparative biology and taxonomic classification.</title>
        <authorList>
            <person name="Goeker M."/>
        </authorList>
    </citation>
    <scope>NUCLEOTIDE SEQUENCE [LARGE SCALE GENOMIC DNA]</scope>
    <source>
        <strain evidence="5 6">DSM 20467</strain>
    </source>
</reference>
<dbReference type="Gene3D" id="3.90.180.10">
    <property type="entry name" value="Medium-chain alcohol dehydrogenases, catalytic domain"/>
    <property type="match status" value="1"/>
</dbReference>
<protein>
    <submittedName>
        <fullName evidence="5">Alcohol dehydrogenase-like protein</fullName>
    </submittedName>
</protein>
<dbReference type="RefSeq" id="WP_231040056.1">
    <property type="nucleotide sequence ID" value="NZ_SMAA01000002.1"/>
</dbReference>
<feature type="domain" description="Alcohol dehydrogenase-like N-terminal" evidence="4">
    <location>
        <begin position="25"/>
        <end position="132"/>
    </location>
</feature>
<dbReference type="InterPro" id="IPR050129">
    <property type="entry name" value="Zn_alcohol_dh"/>
</dbReference>
<sequence length="203" mass="21922">MKALCLHGKHDIRFEDIAEPQIEHDNDIKIKIKAAGICGSDIHRYAQLGPYVKGMTWGHEFAGQIVAVGKAVKHYKKGQKVTACPALYCGICDSCKKGKYAQCEKLSVIGAYRQGAFAEYIVLPEENVVALSDTVAYDEAAIIEPSCVAVHGLYNAGGIQAGDVVCCTRVWNSGGYGTAMGNNIRSKTGNSYRYKSSSFANCT</sequence>
<evidence type="ECO:0000256" key="2">
    <source>
        <dbReference type="ARBA" id="ARBA00022833"/>
    </source>
</evidence>
<dbReference type="InterPro" id="IPR011032">
    <property type="entry name" value="GroES-like_sf"/>
</dbReference>
<dbReference type="GO" id="GO:0016491">
    <property type="term" value="F:oxidoreductase activity"/>
    <property type="evidence" value="ECO:0007669"/>
    <property type="project" value="UniProtKB-KW"/>
</dbReference>
<dbReference type="Pfam" id="PF08240">
    <property type="entry name" value="ADH_N"/>
    <property type="match status" value="1"/>
</dbReference>
<evidence type="ECO:0000259" key="4">
    <source>
        <dbReference type="Pfam" id="PF08240"/>
    </source>
</evidence>
<dbReference type="GO" id="GO:0008270">
    <property type="term" value="F:zinc ion binding"/>
    <property type="evidence" value="ECO:0007669"/>
    <property type="project" value="InterPro"/>
</dbReference>
<name>A0A4R3KDS6_9FIRM</name>
<comment type="caution">
    <text evidence="5">The sequence shown here is derived from an EMBL/GenBank/DDBJ whole genome shotgun (WGS) entry which is preliminary data.</text>
</comment>
<dbReference type="PROSITE" id="PS00059">
    <property type="entry name" value="ADH_ZINC"/>
    <property type="match status" value="1"/>
</dbReference>
<dbReference type="SUPFAM" id="SSF50129">
    <property type="entry name" value="GroES-like"/>
    <property type="match status" value="1"/>
</dbReference>